<gene>
    <name evidence="1" type="ORF">PoB_003239900</name>
</gene>
<dbReference type="AlphaFoldDB" id="A0AAV4AI13"/>
<dbReference type="SUPFAM" id="SSF51004">
    <property type="entry name" value="C-terminal (heme d1) domain of cytochrome cd1-nitrite reductase"/>
    <property type="match status" value="1"/>
</dbReference>
<accession>A0AAV4AI13</accession>
<sequence length="123" mass="13323">MNNIIATPDGKRCLTYNNENLSISSHTVALWDIEKGTLIASHTFSAGVTCAHLTPDGKLAALGVRGEYQPIRLILVAEGSTLEQTTQAWIDEVRKEKDNDSAGKGKTFGDPQRLDAVINLVTD</sequence>
<keyword evidence="2" id="KW-1185">Reference proteome</keyword>
<dbReference type="Proteomes" id="UP000735302">
    <property type="component" value="Unassembled WGS sequence"/>
</dbReference>
<proteinExistence type="predicted"/>
<dbReference type="InterPro" id="IPR015943">
    <property type="entry name" value="WD40/YVTN_repeat-like_dom_sf"/>
</dbReference>
<evidence type="ECO:0000313" key="1">
    <source>
        <dbReference type="EMBL" id="GFO05894.1"/>
    </source>
</evidence>
<dbReference type="EMBL" id="BLXT01003755">
    <property type="protein sequence ID" value="GFO05894.1"/>
    <property type="molecule type" value="Genomic_DNA"/>
</dbReference>
<comment type="caution">
    <text evidence="1">The sequence shown here is derived from an EMBL/GenBank/DDBJ whole genome shotgun (WGS) entry which is preliminary data.</text>
</comment>
<evidence type="ECO:0000313" key="2">
    <source>
        <dbReference type="Proteomes" id="UP000735302"/>
    </source>
</evidence>
<name>A0AAV4AI13_9GAST</name>
<dbReference type="InterPro" id="IPR011048">
    <property type="entry name" value="Haem_d1_sf"/>
</dbReference>
<dbReference type="Gene3D" id="2.130.10.10">
    <property type="entry name" value="YVTN repeat-like/Quinoprotein amine dehydrogenase"/>
    <property type="match status" value="1"/>
</dbReference>
<reference evidence="1 2" key="1">
    <citation type="journal article" date="2021" name="Elife">
        <title>Chloroplast acquisition without the gene transfer in kleptoplastic sea slugs, Plakobranchus ocellatus.</title>
        <authorList>
            <person name="Maeda T."/>
            <person name="Takahashi S."/>
            <person name="Yoshida T."/>
            <person name="Shimamura S."/>
            <person name="Takaki Y."/>
            <person name="Nagai Y."/>
            <person name="Toyoda A."/>
            <person name="Suzuki Y."/>
            <person name="Arimoto A."/>
            <person name="Ishii H."/>
            <person name="Satoh N."/>
            <person name="Nishiyama T."/>
            <person name="Hasebe M."/>
            <person name="Maruyama T."/>
            <person name="Minagawa J."/>
            <person name="Obokata J."/>
            <person name="Shigenobu S."/>
        </authorList>
    </citation>
    <scope>NUCLEOTIDE SEQUENCE [LARGE SCALE GENOMIC DNA]</scope>
</reference>
<protein>
    <submittedName>
        <fullName evidence="1">NACHT domain- and WD repeat-containing protein 1-like isoform x1</fullName>
    </submittedName>
</protein>
<organism evidence="1 2">
    <name type="scientific">Plakobranchus ocellatus</name>
    <dbReference type="NCBI Taxonomy" id="259542"/>
    <lineage>
        <taxon>Eukaryota</taxon>
        <taxon>Metazoa</taxon>
        <taxon>Spiralia</taxon>
        <taxon>Lophotrochozoa</taxon>
        <taxon>Mollusca</taxon>
        <taxon>Gastropoda</taxon>
        <taxon>Heterobranchia</taxon>
        <taxon>Euthyneura</taxon>
        <taxon>Panpulmonata</taxon>
        <taxon>Sacoglossa</taxon>
        <taxon>Placobranchoidea</taxon>
        <taxon>Plakobranchidae</taxon>
        <taxon>Plakobranchus</taxon>
    </lineage>
</organism>